<dbReference type="AlphaFoldDB" id="X1HB31"/>
<name>X1HB31_9ZZZZ</name>
<proteinExistence type="predicted"/>
<feature type="non-terminal residue" evidence="1">
    <location>
        <position position="1"/>
    </location>
</feature>
<organism evidence="1">
    <name type="scientific">marine sediment metagenome</name>
    <dbReference type="NCBI Taxonomy" id="412755"/>
    <lineage>
        <taxon>unclassified sequences</taxon>
        <taxon>metagenomes</taxon>
        <taxon>ecological metagenomes</taxon>
    </lineage>
</organism>
<sequence>GLRHALAYNAVHPADTQVPRQNGLHGIFKSDVPVHRFDWRAHDNVGSAVLFYHPEMTP</sequence>
<dbReference type="EMBL" id="BARU01033432">
    <property type="protein sequence ID" value="GAH67406.1"/>
    <property type="molecule type" value="Genomic_DNA"/>
</dbReference>
<accession>X1HB31</accession>
<evidence type="ECO:0000313" key="1">
    <source>
        <dbReference type="EMBL" id="GAH67406.1"/>
    </source>
</evidence>
<reference evidence="1" key="1">
    <citation type="journal article" date="2014" name="Front. Microbiol.">
        <title>High frequency of phylogenetically diverse reductive dehalogenase-homologous genes in deep subseafloor sedimentary metagenomes.</title>
        <authorList>
            <person name="Kawai M."/>
            <person name="Futagami T."/>
            <person name="Toyoda A."/>
            <person name="Takaki Y."/>
            <person name="Nishi S."/>
            <person name="Hori S."/>
            <person name="Arai W."/>
            <person name="Tsubouchi T."/>
            <person name="Morono Y."/>
            <person name="Uchiyama I."/>
            <person name="Ito T."/>
            <person name="Fujiyama A."/>
            <person name="Inagaki F."/>
            <person name="Takami H."/>
        </authorList>
    </citation>
    <scope>NUCLEOTIDE SEQUENCE</scope>
    <source>
        <strain evidence="1">Expedition CK06-06</strain>
    </source>
</reference>
<comment type="caution">
    <text evidence="1">The sequence shown here is derived from an EMBL/GenBank/DDBJ whole genome shotgun (WGS) entry which is preliminary data.</text>
</comment>
<protein>
    <submittedName>
        <fullName evidence="1">Uncharacterized protein</fullName>
    </submittedName>
</protein>
<gene>
    <name evidence="1" type="ORF">S03H2_52623</name>
</gene>